<comment type="function">
    <text evidence="4">Interacts with the SecY protein in vivo. May bind preferentially to an uncomplexed state of SecY, thus functioning either as a chelating agent for excess SecY in the cell or as a regulatory factor that negatively controls the translocase function.</text>
</comment>
<dbReference type="AlphaFoldDB" id="A0A9W4QYR9"/>
<keyword evidence="2 4" id="KW-0997">Cell inner membrane</keyword>
<protein>
    <recommendedName>
        <fullName evidence="4">Protein Syd</fullName>
    </recommendedName>
</protein>
<keyword evidence="6" id="KW-1185">Reference proteome</keyword>
<comment type="similarity">
    <text evidence="4">Belongs to the Syd family.</text>
</comment>
<dbReference type="Gene3D" id="3.40.1580.20">
    <property type="entry name" value="Syd protein"/>
    <property type="match status" value="1"/>
</dbReference>
<sequence>MSVAMQLAQLHEKFSEQTITNTQKRPLIVHDEQWLSPCEIGSADEHGMIQWQAIVREPTGSLTDLANALELEFPEALSQFYGHMFAGSVVANIDGHQVELLQAWNEDDFELLQQNITGHVLMKRKLKQAPSVFIGLTDQDDLLVTVLVETGEVCLEYVGKKPHHVLAKNLSEFIASLTV</sequence>
<evidence type="ECO:0000313" key="5">
    <source>
        <dbReference type="EMBL" id="CAH9060054.1"/>
    </source>
</evidence>
<reference evidence="5" key="1">
    <citation type="submission" date="2022-07" db="EMBL/GenBank/DDBJ databases">
        <authorList>
            <person name="Criscuolo A."/>
        </authorList>
    </citation>
    <scope>NUCLEOTIDE SEQUENCE</scope>
    <source>
        <strain evidence="5">CIP103197</strain>
    </source>
</reference>
<comment type="caution">
    <text evidence="5">The sequence shown here is derived from an EMBL/GenBank/DDBJ whole genome shotgun (WGS) entry which is preliminary data.</text>
</comment>
<evidence type="ECO:0000256" key="3">
    <source>
        <dbReference type="ARBA" id="ARBA00023136"/>
    </source>
</evidence>
<proteinExistence type="inferred from homology"/>
<evidence type="ECO:0000256" key="4">
    <source>
        <dbReference type="HAMAP-Rule" id="MF_01104"/>
    </source>
</evidence>
<comment type="subcellular location">
    <subcellularLocation>
        <location evidence="4">Cell inner membrane</location>
        <topology evidence="4">Peripheral membrane protein</topology>
        <orientation evidence="4">Cytoplasmic side</orientation>
    </subcellularLocation>
    <text evidence="4">Loosely associated with the cytoplasmic side of the inner membrane, probably via SecY.</text>
</comment>
<dbReference type="NCBIfam" id="NF003439">
    <property type="entry name" value="PRK04968.1"/>
    <property type="match status" value="1"/>
</dbReference>
<organism evidence="5 6">
    <name type="scientific">Pseudoalteromonas haloplanktis</name>
    <name type="common">Alteromonas haloplanktis</name>
    <dbReference type="NCBI Taxonomy" id="228"/>
    <lineage>
        <taxon>Bacteria</taxon>
        <taxon>Pseudomonadati</taxon>
        <taxon>Pseudomonadota</taxon>
        <taxon>Gammaproteobacteria</taxon>
        <taxon>Alteromonadales</taxon>
        <taxon>Pseudoalteromonadaceae</taxon>
        <taxon>Pseudoalteromonas</taxon>
    </lineage>
</organism>
<dbReference type="HAMAP" id="MF_01104">
    <property type="entry name" value="Syd"/>
    <property type="match status" value="1"/>
</dbReference>
<dbReference type="GO" id="GO:0009898">
    <property type="term" value="C:cytoplasmic side of plasma membrane"/>
    <property type="evidence" value="ECO:0007669"/>
    <property type="project" value="InterPro"/>
</dbReference>
<dbReference type="EMBL" id="CAMAPB010000030">
    <property type="protein sequence ID" value="CAH9060054.1"/>
    <property type="molecule type" value="Genomic_DNA"/>
</dbReference>
<dbReference type="RefSeq" id="WP_076922178.1">
    <property type="nucleotide sequence ID" value="NZ_CAMAPB010000030.1"/>
</dbReference>
<dbReference type="Pfam" id="PF07348">
    <property type="entry name" value="Syd"/>
    <property type="match status" value="1"/>
</dbReference>
<dbReference type="InterPro" id="IPR038228">
    <property type="entry name" value="Syd_sf"/>
</dbReference>
<keyword evidence="3 4" id="KW-0472">Membrane</keyword>
<dbReference type="Proteomes" id="UP001152447">
    <property type="component" value="Unassembled WGS sequence"/>
</dbReference>
<dbReference type="InterPro" id="IPR009948">
    <property type="entry name" value="Syd"/>
</dbReference>
<dbReference type="CDD" id="cd16323">
    <property type="entry name" value="Syd"/>
    <property type="match status" value="1"/>
</dbReference>
<evidence type="ECO:0000256" key="1">
    <source>
        <dbReference type="ARBA" id="ARBA00022475"/>
    </source>
</evidence>
<evidence type="ECO:0000313" key="6">
    <source>
        <dbReference type="Proteomes" id="UP001152447"/>
    </source>
</evidence>
<name>A0A9W4QYR9_PSEHA</name>
<evidence type="ECO:0000256" key="2">
    <source>
        <dbReference type="ARBA" id="ARBA00022519"/>
    </source>
</evidence>
<gene>
    <name evidence="4 5" type="primary">syd</name>
    <name evidence="5" type="ORF">PSEHALCIP103_02195</name>
</gene>
<accession>A0A9W4QYR9</accession>
<keyword evidence="1 4" id="KW-1003">Cell membrane</keyword>